<organism evidence="6 7">
    <name type="scientific">Lepidopterella palustris CBS 459.81</name>
    <dbReference type="NCBI Taxonomy" id="1314670"/>
    <lineage>
        <taxon>Eukaryota</taxon>
        <taxon>Fungi</taxon>
        <taxon>Dikarya</taxon>
        <taxon>Ascomycota</taxon>
        <taxon>Pezizomycotina</taxon>
        <taxon>Dothideomycetes</taxon>
        <taxon>Pleosporomycetidae</taxon>
        <taxon>Mytilinidiales</taxon>
        <taxon>Argynnaceae</taxon>
        <taxon>Lepidopterella</taxon>
    </lineage>
</organism>
<evidence type="ECO:0000313" key="6">
    <source>
        <dbReference type="EMBL" id="OCK80434.1"/>
    </source>
</evidence>
<evidence type="ECO:0000256" key="3">
    <source>
        <dbReference type="ARBA" id="ARBA00023242"/>
    </source>
</evidence>
<keyword evidence="7" id="KW-1185">Reference proteome</keyword>
<comment type="similarity">
    <text evidence="2">Belongs to the THOC5 family.</text>
</comment>
<evidence type="ECO:0008006" key="8">
    <source>
        <dbReference type="Google" id="ProtNLM"/>
    </source>
</evidence>
<accession>A0A8E2JFV5</accession>
<dbReference type="InterPro" id="IPR019163">
    <property type="entry name" value="THO_Thoc5"/>
</dbReference>
<dbReference type="PANTHER" id="PTHR13375">
    <property type="entry name" value="FMS INTERACTING PROTEIN"/>
    <property type="match status" value="1"/>
</dbReference>
<feature type="compositionally biased region" description="Pro residues" evidence="5">
    <location>
        <begin position="28"/>
        <end position="45"/>
    </location>
</feature>
<dbReference type="OrthoDB" id="20582at2759"/>
<feature type="region of interest" description="Disordered" evidence="5">
    <location>
        <begin position="1"/>
        <end position="49"/>
    </location>
</feature>
<protein>
    <recommendedName>
        <fullName evidence="8">THO complex subunit 5</fullName>
    </recommendedName>
</protein>
<dbReference type="Proteomes" id="UP000250266">
    <property type="component" value="Unassembled WGS sequence"/>
</dbReference>
<evidence type="ECO:0000256" key="1">
    <source>
        <dbReference type="ARBA" id="ARBA00004123"/>
    </source>
</evidence>
<gene>
    <name evidence="6" type="ORF">K432DRAFT_382232</name>
</gene>
<evidence type="ECO:0000256" key="5">
    <source>
        <dbReference type="SAM" id="MobiDB-lite"/>
    </source>
</evidence>
<evidence type="ECO:0000313" key="7">
    <source>
        <dbReference type="Proteomes" id="UP000250266"/>
    </source>
</evidence>
<proteinExistence type="inferred from homology"/>
<evidence type="ECO:0000256" key="2">
    <source>
        <dbReference type="ARBA" id="ARBA00008044"/>
    </source>
</evidence>
<keyword evidence="4" id="KW-0175">Coiled coil</keyword>
<evidence type="ECO:0000256" key="4">
    <source>
        <dbReference type="SAM" id="Coils"/>
    </source>
</evidence>
<sequence length="262" mass="30133">MERMKVVATFTQPQAKTSKAAFAETAMAPPPPPPKAKPPPNPPTDPISMTAEDIVTDPFLRSVLVKADEARRQCIALLALREQHPLGPDGARPPREVEIELAKQQQLLNSYLIQVRNLYRKAIFSTRQTKQATAEARHEIDTLHLQLQNLSYEQRHLRGEIEACEGYDHKYQQLPLISVEEFLEKFPDHRDDGEHALMIARIEHEHTERQALEERRQGLLKQKQGLIAENKKRKEDLANLDKDLEKFIDAAKPIMKIFEKEY</sequence>
<comment type="subcellular location">
    <subcellularLocation>
        <location evidence="1">Nucleus</location>
    </subcellularLocation>
</comment>
<reference evidence="6 7" key="1">
    <citation type="journal article" date="2016" name="Nat. Commun.">
        <title>Ectomycorrhizal ecology is imprinted in the genome of the dominant symbiotic fungus Cenococcum geophilum.</title>
        <authorList>
            <consortium name="DOE Joint Genome Institute"/>
            <person name="Peter M."/>
            <person name="Kohler A."/>
            <person name="Ohm R.A."/>
            <person name="Kuo A."/>
            <person name="Krutzmann J."/>
            <person name="Morin E."/>
            <person name="Arend M."/>
            <person name="Barry K.W."/>
            <person name="Binder M."/>
            <person name="Choi C."/>
            <person name="Clum A."/>
            <person name="Copeland A."/>
            <person name="Grisel N."/>
            <person name="Haridas S."/>
            <person name="Kipfer T."/>
            <person name="LaButti K."/>
            <person name="Lindquist E."/>
            <person name="Lipzen A."/>
            <person name="Maire R."/>
            <person name="Meier B."/>
            <person name="Mihaltcheva S."/>
            <person name="Molinier V."/>
            <person name="Murat C."/>
            <person name="Poggeler S."/>
            <person name="Quandt C.A."/>
            <person name="Sperisen C."/>
            <person name="Tritt A."/>
            <person name="Tisserant E."/>
            <person name="Crous P.W."/>
            <person name="Henrissat B."/>
            <person name="Nehls U."/>
            <person name="Egli S."/>
            <person name="Spatafora J.W."/>
            <person name="Grigoriev I.V."/>
            <person name="Martin F.M."/>
        </authorList>
    </citation>
    <scope>NUCLEOTIDE SEQUENCE [LARGE SCALE GENOMIC DNA]</scope>
    <source>
        <strain evidence="6 7">CBS 459.81</strain>
    </source>
</reference>
<feature type="coiled-coil region" evidence="4">
    <location>
        <begin position="202"/>
        <end position="229"/>
    </location>
</feature>
<name>A0A8E2JFV5_9PEZI</name>
<dbReference type="PANTHER" id="PTHR13375:SF3">
    <property type="entry name" value="THO COMPLEX SUBUNIT 5 HOMOLOG"/>
    <property type="match status" value="1"/>
</dbReference>
<dbReference type="Pfam" id="PF09766">
    <property type="entry name" value="FmiP_Thoc5"/>
    <property type="match status" value="1"/>
</dbReference>
<keyword evidence="3" id="KW-0539">Nucleus</keyword>
<dbReference type="GO" id="GO:0000445">
    <property type="term" value="C:THO complex part of transcription export complex"/>
    <property type="evidence" value="ECO:0007669"/>
    <property type="project" value="TreeGrafter"/>
</dbReference>
<dbReference type="GO" id="GO:0003729">
    <property type="term" value="F:mRNA binding"/>
    <property type="evidence" value="ECO:0007669"/>
    <property type="project" value="TreeGrafter"/>
</dbReference>
<dbReference type="AlphaFoldDB" id="A0A8E2JFV5"/>
<dbReference type="EMBL" id="KV744960">
    <property type="protein sequence ID" value="OCK80434.1"/>
    <property type="molecule type" value="Genomic_DNA"/>
</dbReference>
<dbReference type="GO" id="GO:0006406">
    <property type="term" value="P:mRNA export from nucleus"/>
    <property type="evidence" value="ECO:0007669"/>
    <property type="project" value="TreeGrafter"/>
</dbReference>